<dbReference type="SUPFAM" id="SSF52374">
    <property type="entry name" value="Nucleotidylyl transferase"/>
    <property type="match status" value="1"/>
</dbReference>
<dbReference type="HAMAP" id="MF_01539">
    <property type="entry name" value="TmcAL"/>
    <property type="match status" value="1"/>
</dbReference>
<comment type="function">
    <text evidence="3">Catalyzes the formation of N(4)-acetylcytidine (ac(4)C) at the wobble position of elongator tRNA(Met), using acetate and ATP as substrates. First activates an acetate ion to form acetyladenylate (Ac-AMP) and then transfers the acetyl group to tRNA to form ac(4)C34.</text>
</comment>
<keyword evidence="3" id="KW-0694">RNA-binding</keyword>
<dbReference type="Pfam" id="PF05636">
    <property type="entry name" value="HIGH_NTase1"/>
    <property type="match status" value="1"/>
</dbReference>
<dbReference type="NCBIfam" id="NF010191">
    <property type="entry name" value="PRK13670.1"/>
    <property type="match status" value="1"/>
</dbReference>
<comment type="subcellular location">
    <subcellularLocation>
        <location evidence="3">Cytoplasm</location>
    </subcellularLocation>
</comment>
<evidence type="ECO:0000256" key="1">
    <source>
        <dbReference type="ARBA" id="ARBA00022598"/>
    </source>
</evidence>
<evidence type="ECO:0000313" key="4">
    <source>
        <dbReference type="EMBL" id="MEJ6400515.1"/>
    </source>
</evidence>
<proteinExistence type="inferred from homology"/>
<keyword evidence="3" id="KW-0820">tRNA-binding</keyword>
<dbReference type="Gene3D" id="3.40.50.620">
    <property type="entry name" value="HUPs"/>
    <property type="match status" value="1"/>
</dbReference>
<name>A0ABU8SKT4_9LACO</name>
<accession>A0ABU8SKT4</accession>
<organism evidence="4 5">
    <name type="scientific">Nicoliella lavandulae</name>
    <dbReference type="NCBI Taxonomy" id="3082954"/>
    <lineage>
        <taxon>Bacteria</taxon>
        <taxon>Bacillati</taxon>
        <taxon>Bacillota</taxon>
        <taxon>Bacilli</taxon>
        <taxon>Lactobacillales</taxon>
        <taxon>Lactobacillaceae</taxon>
        <taxon>Nicoliella</taxon>
    </lineage>
</organism>
<dbReference type="InterPro" id="IPR014729">
    <property type="entry name" value="Rossmann-like_a/b/a_fold"/>
</dbReference>
<keyword evidence="5" id="KW-1185">Reference proteome</keyword>
<dbReference type="EMBL" id="JAWMWH010000001">
    <property type="protein sequence ID" value="MEJ6400515.1"/>
    <property type="molecule type" value="Genomic_DNA"/>
</dbReference>
<keyword evidence="3" id="KW-0963">Cytoplasm</keyword>
<evidence type="ECO:0000313" key="5">
    <source>
        <dbReference type="Proteomes" id="UP001370590"/>
    </source>
</evidence>
<keyword evidence="1 3" id="KW-0436">Ligase</keyword>
<dbReference type="EC" id="6.3.4.-" evidence="3"/>
<dbReference type="InterPro" id="IPR008513">
    <property type="entry name" value="tRNA(Met)_cyd_acetate_ligase"/>
</dbReference>
<dbReference type="Proteomes" id="UP001370590">
    <property type="component" value="Unassembled WGS sequence"/>
</dbReference>
<keyword evidence="2 3" id="KW-0819">tRNA processing</keyword>
<dbReference type="PANTHER" id="PTHR37825">
    <property type="entry name" value="TRNA(MET) CYTIDINE ACETATE LIGASE"/>
    <property type="match status" value="1"/>
</dbReference>
<feature type="binding site" evidence="3">
    <location>
        <begin position="8"/>
        <end position="21"/>
    </location>
    <ligand>
        <name>ATP</name>
        <dbReference type="ChEBI" id="CHEBI:30616"/>
    </ligand>
</feature>
<dbReference type="RefSeq" id="WP_339960321.1">
    <property type="nucleotide sequence ID" value="NZ_JAWMWH010000001.1"/>
</dbReference>
<evidence type="ECO:0000256" key="3">
    <source>
        <dbReference type="HAMAP-Rule" id="MF_01539"/>
    </source>
</evidence>
<gene>
    <name evidence="3" type="primary">tmcAL</name>
    <name evidence="4" type="ORF">R4146_05005</name>
</gene>
<sequence length="377" mass="42950">MLSAVGIIAEYNPFHNGHAYQLQLAKQRTNADVVVAVMSGNWVQRGAPAIVDKWVRTEMALAMGVDLVVELPVFDAVQPADLFARGAVRIVDQLQCDSLAFGCEHADYDFAQLGRIAVDDDQAHFRDYQQPYPALIQAAINEQFGININQPNDILALNYAQAVHQLDSKMQLVPIERVGSRHHDADFNGALASASAIRKAILSRSIKTVQPYLPAPVYSLLQNHNYLDLSAFWSIIRYQLVMTPLDELNQRYQMTEGLEYRLKEAAIKHAKFKEFMSAIKTKRYTYSRLQRLLVYVLLQANQDDFIHHDPYLRVLGFNPTGQQYLNQVKSQIDWPIISKIDQSMLKSVIKTEFNAGMLIQMKNGQYQDLYRHPIIKK</sequence>
<evidence type="ECO:0000256" key="2">
    <source>
        <dbReference type="ARBA" id="ARBA00022694"/>
    </source>
</evidence>
<keyword evidence="3" id="KW-0547">Nucleotide-binding</keyword>
<feature type="binding site" evidence="3">
    <location>
        <position position="102"/>
    </location>
    <ligand>
        <name>ATP</name>
        <dbReference type="ChEBI" id="CHEBI:30616"/>
    </ligand>
</feature>
<keyword evidence="3" id="KW-0067">ATP-binding</keyword>
<feature type="binding site" evidence="3">
    <location>
        <position position="152"/>
    </location>
    <ligand>
        <name>ATP</name>
        <dbReference type="ChEBI" id="CHEBI:30616"/>
    </ligand>
</feature>
<reference evidence="4 5" key="1">
    <citation type="submission" date="2023-10" db="EMBL/GenBank/DDBJ databases">
        <title>Nicoliella lavandulae sp. nov. isolated from Lavandula angustifolia flowers.</title>
        <authorList>
            <person name="Alcantara C."/>
            <person name="Zuniga M."/>
            <person name="Landete J.M."/>
            <person name="Monedero V."/>
        </authorList>
    </citation>
    <scope>NUCLEOTIDE SEQUENCE [LARGE SCALE GENOMIC DNA]</scope>
    <source>
        <strain evidence="4 5">Es01</strain>
    </source>
</reference>
<protein>
    <recommendedName>
        <fullName evidence="3">tRNA(Met) cytidine acetate ligase</fullName>
        <ecNumber evidence="3">6.3.4.-</ecNumber>
    </recommendedName>
</protein>
<feature type="binding site" evidence="3">
    <location>
        <position position="177"/>
    </location>
    <ligand>
        <name>ATP</name>
        <dbReference type="ChEBI" id="CHEBI:30616"/>
    </ligand>
</feature>
<comment type="similarity">
    <text evidence="3">Belongs to the TmcAL family.</text>
</comment>
<comment type="catalytic activity">
    <reaction evidence="3">
        <text>cytidine(34) in elongator tRNA(Met) + acetate + ATP = N(4)-acetylcytidine(34) in elongator tRNA(Met) + AMP + diphosphate</text>
        <dbReference type="Rhea" id="RHEA:58144"/>
        <dbReference type="Rhea" id="RHEA-COMP:10693"/>
        <dbReference type="Rhea" id="RHEA-COMP:10694"/>
        <dbReference type="ChEBI" id="CHEBI:30089"/>
        <dbReference type="ChEBI" id="CHEBI:30616"/>
        <dbReference type="ChEBI" id="CHEBI:33019"/>
        <dbReference type="ChEBI" id="CHEBI:74900"/>
        <dbReference type="ChEBI" id="CHEBI:82748"/>
        <dbReference type="ChEBI" id="CHEBI:456215"/>
    </reaction>
</comment>
<comment type="caution">
    <text evidence="3">Lacks conserved residue(s) required for the propagation of feature annotation.</text>
</comment>
<dbReference type="PANTHER" id="PTHR37825:SF1">
    <property type="entry name" value="TRNA(MET) CYTIDINE ACETATE LIGASE"/>
    <property type="match status" value="1"/>
</dbReference>
<comment type="caution">
    <text evidence="4">The sequence shown here is derived from an EMBL/GenBank/DDBJ whole genome shotgun (WGS) entry which is preliminary data.</text>
</comment>